<feature type="transmembrane region" description="Helical" evidence="10">
    <location>
        <begin position="176"/>
        <end position="196"/>
    </location>
</feature>
<dbReference type="EMBL" id="BQKY01000016">
    <property type="protein sequence ID" value="GJN94255.1"/>
    <property type="molecule type" value="Genomic_DNA"/>
</dbReference>
<reference evidence="12 13" key="1">
    <citation type="submission" date="2021-12" db="EMBL/GenBank/DDBJ databases">
        <title>High titer production of polyol ester of fatty acids by Rhodotorula paludigena BS15 towards product separation-free biomass refinery.</title>
        <authorList>
            <person name="Mano J."/>
            <person name="Ono H."/>
            <person name="Tanaka T."/>
            <person name="Naito K."/>
            <person name="Sushida H."/>
            <person name="Ike M."/>
            <person name="Tokuyasu K."/>
            <person name="Kitaoka M."/>
        </authorList>
    </citation>
    <scope>NUCLEOTIDE SEQUENCE [LARGE SCALE GENOMIC DNA]</scope>
    <source>
        <strain evidence="12 13">BS15</strain>
    </source>
</reference>
<evidence type="ECO:0000256" key="3">
    <source>
        <dbReference type="ARBA" id="ARBA00022448"/>
    </source>
</evidence>
<dbReference type="NCBIfam" id="TIGR00879">
    <property type="entry name" value="SP"/>
    <property type="match status" value="1"/>
</dbReference>
<feature type="transmembrane region" description="Helical" evidence="10">
    <location>
        <begin position="208"/>
        <end position="228"/>
    </location>
</feature>
<feature type="transmembrane region" description="Helical" evidence="10">
    <location>
        <begin position="240"/>
        <end position="261"/>
    </location>
</feature>
<feature type="region of interest" description="Disordered" evidence="9">
    <location>
        <begin position="544"/>
        <end position="590"/>
    </location>
</feature>
<dbReference type="InterPro" id="IPR003663">
    <property type="entry name" value="Sugar/inositol_transpt"/>
</dbReference>
<comment type="similarity">
    <text evidence="2 8">Belongs to the major facilitator superfamily. Sugar transporter (TC 2.A.1.1) family.</text>
</comment>
<dbReference type="InterPro" id="IPR005828">
    <property type="entry name" value="MFS_sugar_transport-like"/>
</dbReference>
<accession>A0AAV5GWC5</accession>
<dbReference type="GO" id="GO:0005351">
    <property type="term" value="F:carbohydrate:proton symporter activity"/>
    <property type="evidence" value="ECO:0007669"/>
    <property type="project" value="TreeGrafter"/>
</dbReference>
<feature type="compositionally biased region" description="Basic and acidic residues" evidence="9">
    <location>
        <begin position="549"/>
        <end position="560"/>
    </location>
</feature>
<dbReference type="InterPro" id="IPR036259">
    <property type="entry name" value="MFS_trans_sf"/>
</dbReference>
<comment type="catalytic activity">
    <reaction evidence="7">
        <text>myo-inositol(out) + H(+)(out) = myo-inositol(in) + H(+)(in)</text>
        <dbReference type="Rhea" id="RHEA:60364"/>
        <dbReference type="ChEBI" id="CHEBI:15378"/>
        <dbReference type="ChEBI" id="CHEBI:17268"/>
    </reaction>
</comment>
<protein>
    <recommendedName>
        <fullName evidence="11">Major facilitator superfamily (MFS) profile domain-containing protein</fullName>
    </recommendedName>
</protein>
<keyword evidence="13" id="KW-1185">Reference proteome</keyword>
<proteinExistence type="inferred from homology"/>
<evidence type="ECO:0000256" key="4">
    <source>
        <dbReference type="ARBA" id="ARBA00022692"/>
    </source>
</evidence>
<dbReference type="PANTHER" id="PTHR48022">
    <property type="entry name" value="PLASTIDIC GLUCOSE TRANSPORTER 4"/>
    <property type="match status" value="1"/>
</dbReference>
<dbReference type="InterPro" id="IPR050360">
    <property type="entry name" value="MFS_Sugar_Transporters"/>
</dbReference>
<evidence type="ECO:0000313" key="13">
    <source>
        <dbReference type="Proteomes" id="UP001342314"/>
    </source>
</evidence>
<dbReference type="Pfam" id="PF00083">
    <property type="entry name" value="Sugar_tr"/>
    <property type="match status" value="1"/>
</dbReference>
<keyword evidence="6 10" id="KW-0472">Membrane</keyword>
<dbReference type="PRINTS" id="PR00171">
    <property type="entry name" value="SUGRTRNSPORT"/>
</dbReference>
<feature type="compositionally biased region" description="Acidic residues" evidence="9">
    <location>
        <begin position="581"/>
        <end position="590"/>
    </location>
</feature>
<sequence>MSEKHEESAPASKATTLAGSAAPSRAASVKKTSAHGGESAPGSRAPSTFHPQDDVDDVRTKERAPAFVVALCLFQSLAGLLFGWEQGVISGLVQNDVYQRRFGEPDATSASGYSIPSTRQSLITAFMSLGALFGALLIGPAARRVGIKMCFIFSLFIYSVGVAVETSGMNEWGQEVAGRFITGFGVGALSLLAPLFQAECSPKHLRGLITGTYQLMATIGIFLSNAVNYSLHDAGNDFSWRFPIALQFIWAAIALVGTVLAPESPRYYVQRDNHDQARANLAKLRGLEQEDPALLAELDSIIKGVEDERLAADASFLDCFRLKDRMLLRTMNGILIQMGQQWTGVNFFFSYGTKFFATSGIKDPFQTQLILSGVNVITTFPGLLANDYLGRRTVLFIGSAIMFSGQIIAGAVSTAKPNDPAAGKALIFASCWFIAGFASSWGPLGWVVAAEQFPLKIAPLCVALATASNWLNNFIIAMIVPYITDPGYGDLGTKITFLWAGTIALFTAQVFFFLPETRGLSLVQVDELYLTGVPAWRSSSWTPYGGATERNRKERDEAKRLKLGTEASHLENSAAAKRDLSDDDEAAQQA</sequence>
<evidence type="ECO:0000259" key="11">
    <source>
        <dbReference type="PROSITE" id="PS50850"/>
    </source>
</evidence>
<evidence type="ECO:0000256" key="1">
    <source>
        <dbReference type="ARBA" id="ARBA00004141"/>
    </source>
</evidence>
<evidence type="ECO:0000313" key="12">
    <source>
        <dbReference type="EMBL" id="GJN94255.1"/>
    </source>
</evidence>
<evidence type="ECO:0000256" key="2">
    <source>
        <dbReference type="ARBA" id="ARBA00010992"/>
    </source>
</evidence>
<feature type="transmembrane region" description="Helical" evidence="10">
    <location>
        <begin position="460"/>
        <end position="483"/>
    </location>
</feature>
<dbReference type="PROSITE" id="PS00217">
    <property type="entry name" value="SUGAR_TRANSPORT_2"/>
    <property type="match status" value="1"/>
</dbReference>
<organism evidence="12 13">
    <name type="scientific">Rhodotorula paludigena</name>
    <dbReference type="NCBI Taxonomy" id="86838"/>
    <lineage>
        <taxon>Eukaryota</taxon>
        <taxon>Fungi</taxon>
        <taxon>Dikarya</taxon>
        <taxon>Basidiomycota</taxon>
        <taxon>Pucciniomycotina</taxon>
        <taxon>Microbotryomycetes</taxon>
        <taxon>Sporidiobolales</taxon>
        <taxon>Sporidiobolaceae</taxon>
        <taxon>Rhodotorula</taxon>
    </lineage>
</organism>
<feature type="transmembrane region" description="Helical" evidence="10">
    <location>
        <begin position="495"/>
        <end position="514"/>
    </location>
</feature>
<feature type="transmembrane region" description="Helical" evidence="10">
    <location>
        <begin position="425"/>
        <end position="448"/>
    </location>
</feature>
<dbReference type="PANTHER" id="PTHR48022:SF17">
    <property type="entry name" value="HEXOSE TRANSPORTER"/>
    <property type="match status" value="1"/>
</dbReference>
<evidence type="ECO:0000256" key="6">
    <source>
        <dbReference type="ARBA" id="ARBA00023136"/>
    </source>
</evidence>
<comment type="caution">
    <text evidence="12">The sequence shown here is derived from an EMBL/GenBank/DDBJ whole genome shotgun (WGS) entry which is preliminary data.</text>
</comment>
<feature type="region of interest" description="Disordered" evidence="9">
    <location>
        <begin position="1"/>
        <end position="55"/>
    </location>
</feature>
<dbReference type="CDD" id="cd17356">
    <property type="entry name" value="MFS_HXT"/>
    <property type="match status" value="1"/>
</dbReference>
<dbReference type="InterPro" id="IPR020846">
    <property type="entry name" value="MFS_dom"/>
</dbReference>
<dbReference type="Gene3D" id="1.20.1250.20">
    <property type="entry name" value="MFS general substrate transporter like domains"/>
    <property type="match status" value="1"/>
</dbReference>
<evidence type="ECO:0000256" key="5">
    <source>
        <dbReference type="ARBA" id="ARBA00022989"/>
    </source>
</evidence>
<feature type="domain" description="Major facilitator superfamily (MFS) profile" evidence="11">
    <location>
        <begin position="71"/>
        <end position="518"/>
    </location>
</feature>
<keyword evidence="4 10" id="KW-0812">Transmembrane</keyword>
<feature type="transmembrane region" description="Helical" evidence="10">
    <location>
        <begin position="66"/>
        <end position="84"/>
    </location>
</feature>
<keyword evidence="5 10" id="KW-1133">Transmembrane helix</keyword>
<feature type="transmembrane region" description="Helical" evidence="10">
    <location>
        <begin position="394"/>
        <end position="413"/>
    </location>
</feature>
<evidence type="ECO:0000256" key="8">
    <source>
        <dbReference type="RuleBase" id="RU003346"/>
    </source>
</evidence>
<dbReference type="PROSITE" id="PS50850">
    <property type="entry name" value="MFS"/>
    <property type="match status" value="1"/>
</dbReference>
<feature type="transmembrane region" description="Helical" evidence="10">
    <location>
        <begin position="121"/>
        <end position="138"/>
    </location>
</feature>
<dbReference type="AlphaFoldDB" id="A0AAV5GWC5"/>
<comment type="subcellular location">
    <subcellularLocation>
        <location evidence="1">Membrane</location>
        <topology evidence="1">Multi-pass membrane protein</topology>
    </subcellularLocation>
</comment>
<dbReference type="GO" id="GO:0016020">
    <property type="term" value="C:membrane"/>
    <property type="evidence" value="ECO:0007669"/>
    <property type="project" value="UniProtKB-SubCell"/>
</dbReference>
<dbReference type="SUPFAM" id="SSF103473">
    <property type="entry name" value="MFS general substrate transporter"/>
    <property type="match status" value="1"/>
</dbReference>
<dbReference type="Proteomes" id="UP001342314">
    <property type="component" value="Unassembled WGS sequence"/>
</dbReference>
<evidence type="ECO:0000256" key="9">
    <source>
        <dbReference type="SAM" id="MobiDB-lite"/>
    </source>
</evidence>
<name>A0AAV5GWC5_9BASI</name>
<evidence type="ECO:0000256" key="10">
    <source>
        <dbReference type="SAM" id="Phobius"/>
    </source>
</evidence>
<feature type="transmembrane region" description="Helical" evidence="10">
    <location>
        <begin position="145"/>
        <end position="164"/>
    </location>
</feature>
<keyword evidence="3 8" id="KW-0813">Transport</keyword>
<evidence type="ECO:0000256" key="7">
    <source>
        <dbReference type="ARBA" id="ARBA00049119"/>
    </source>
</evidence>
<dbReference type="InterPro" id="IPR005829">
    <property type="entry name" value="Sugar_transporter_CS"/>
</dbReference>
<gene>
    <name evidence="12" type="ORF">Rhopal_007329-T1</name>
</gene>